<dbReference type="PROSITE" id="PS50105">
    <property type="entry name" value="SAM_DOMAIN"/>
    <property type="match status" value="1"/>
</dbReference>
<evidence type="ECO:0000313" key="2">
    <source>
        <dbReference type="EMBL" id="KAJ8037515.1"/>
    </source>
</evidence>
<accession>A0A9Q1H9D6</accession>
<organism evidence="2 3">
    <name type="scientific">Holothuria leucospilota</name>
    <name type="common">Black long sea cucumber</name>
    <name type="synonym">Mertensiothuria leucospilota</name>
    <dbReference type="NCBI Taxonomy" id="206669"/>
    <lineage>
        <taxon>Eukaryota</taxon>
        <taxon>Metazoa</taxon>
        <taxon>Echinodermata</taxon>
        <taxon>Eleutherozoa</taxon>
        <taxon>Echinozoa</taxon>
        <taxon>Holothuroidea</taxon>
        <taxon>Aspidochirotacea</taxon>
        <taxon>Aspidochirotida</taxon>
        <taxon>Holothuriidae</taxon>
        <taxon>Holothuria</taxon>
    </lineage>
</organism>
<feature type="domain" description="SAM" evidence="1">
    <location>
        <begin position="507"/>
        <end position="577"/>
    </location>
</feature>
<proteinExistence type="predicted"/>
<dbReference type="OrthoDB" id="271862at2759"/>
<comment type="caution">
    <text evidence="2">The sequence shown here is derived from an EMBL/GenBank/DDBJ whole genome shotgun (WGS) entry which is preliminary data.</text>
</comment>
<dbReference type="AlphaFoldDB" id="A0A9Q1H9D6"/>
<dbReference type="Gene3D" id="1.10.150.50">
    <property type="entry name" value="Transcription Factor, Ets-1"/>
    <property type="match status" value="1"/>
</dbReference>
<evidence type="ECO:0000259" key="1">
    <source>
        <dbReference type="PROSITE" id="PS50105"/>
    </source>
</evidence>
<dbReference type="EMBL" id="JAIZAY010000008">
    <property type="protein sequence ID" value="KAJ8037515.1"/>
    <property type="molecule type" value="Genomic_DNA"/>
</dbReference>
<dbReference type="PANTHER" id="PTHR31025:SF9">
    <property type="entry name" value="SI:DKEY-286J15.1"/>
    <property type="match status" value="1"/>
</dbReference>
<sequence length="1103" mass="125650">MNSYLSHLKRAHRERNVANDELHAFDGAIHNLNPFPEAEVNEHMSDSDGDMDNEENIPVHEFDENTVKTLAANLVVKMRCSTSVPMSVVGEVIDETNNLFHHSMSQLNLKLTDLFQNHNVNTDAPDVREIFGLLELLQNPFNGLETPKQQMHYMINDMQLVSPTEVALGVRYDQVIDHRTGQNIQKMVTDTFQYISVLEVLKLVLNVKVCNVIASETRCEKGIASYRDGVQYFQHGIFKNHPHALRIHLFYDDVEVVNPIGSKTSIHKLGMFYYSIDNLPRRYNSVMSSIHVLTICYAMDLKKYGFNPILRLFLDEMRQLESDGGYSIELNRERVQIHGTLTSLSADTLAAHDILGFLGPSANRFCRLCLAKREEIQTKFSEEEFVLRSIKQHDEHAEAASTQRLGDPASGVRTTCLNELRHFHCATNYNLDVMHDMLEGVCPFEVKLLLHYFIYDAQFVSLETVNQRIKAFNYGFCDRKNKPSQLLATRMRNQADHKLGQKAAQMWCLTRMLPLLIGDKIPVGDGHYEILLLLLQYNDVEFEVLKTMTEQDFKEIGVMSFGLRRKLTIAVKKLTGSQEAEEKEHQKSCKECVQEHPQGKDILCRLEDGKHLTTLQRRLFVRIQTANLISKWGLYPTSAQKQKLARDIVQTFPTLKDTTPGMEGHEIFYHQGNGFIEYRLKTVRAGSPLSSKKRKHSVFEPGPSEEVEENSAAVIEKVCTHFIDVEFQMMYPDNHSGFLSKWECYYAPRILEIAKEEYPAIAAIISNFEGGDRNLCAAVLLGHILYRCSSKKSQSVAASRAEAIKFFIQSVPIGTDVAEAAKKKDTKYQQPFLLGMGPETKPNQFFMEIFYHQGNGFIEYRLKTVRAGSPLSSKKRKHSVLEPGPSEEVEENSAGVIEKVCTHFIHEMKYTPPPSSKENTKRIVALFKETHRHRRQWSLRTSVDITTFLQEYPRLQDMPQLIDVEFQMMYPDNHSGFLSKWECYYAPRILEIAKEEYPAIAAIISNFEGGDRNLCAAILLGHILYRCSSKKSQSVAASRAEAIKFFIQSVPIGTDIAEAAKKKDTKYQQPFLLGMGPETKPNQFFYGTGQTISSCGTGNSHCH</sequence>
<dbReference type="Proteomes" id="UP001152320">
    <property type="component" value="Chromosome 8"/>
</dbReference>
<keyword evidence="3" id="KW-1185">Reference proteome</keyword>
<evidence type="ECO:0000313" key="3">
    <source>
        <dbReference type="Proteomes" id="UP001152320"/>
    </source>
</evidence>
<dbReference type="SUPFAM" id="SSF47769">
    <property type="entry name" value="SAM/Pointed domain"/>
    <property type="match status" value="1"/>
</dbReference>
<dbReference type="PANTHER" id="PTHR31025">
    <property type="entry name" value="SI:CH211-196P9.1-RELATED"/>
    <property type="match status" value="1"/>
</dbReference>
<dbReference type="InterPro" id="IPR013761">
    <property type="entry name" value="SAM/pointed_sf"/>
</dbReference>
<reference evidence="2" key="1">
    <citation type="submission" date="2021-10" db="EMBL/GenBank/DDBJ databases">
        <title>Tropical sea cucumber genome reveals ecological adaptation and Cuvierian tubules defense mechanism.</title>
        <authorList>
            <person name="Chen T."/>
        </authorList>
    </citation>
    <scope>NUCLEOTIDE SEQUENCE</scope>
    <source>
        <strain evidence="2">Nanhai2018</strain>
        <tissue evidence="2">Muscle</tissue>
    </source>
</reference>
<name>A0A9Q1H9D6_HOLLE</name>
<dbReference type="InterPro" id="IPR001660">
    <property type="entry name" value="SAM"/>
</dbReference>
<protein>
    <recommendedName>
        <fullName evidence="1">SAM domain-containing protein</fullName>
    </recommendedName>
</protein>
<gene>
    <name evidence="2" type="ORF">HOLleu_18345</name>
</gene>